<feature type="domain" description="Methyltransferase type 11" evidence="2">
    <location>
        <begin position="46"/>
        <end position="144"/>
    </location>
</feature>
<keyword evidence="4" id="KW-1185">Reference proteome</keyword>
<dbReference type="CDD" id="cd02440">
    <property type="entry name" value="AdoMet_MTases"/>
    <property type="match status" value="1"/>
</dbReference>
<dbReference type="PANTHER" id="PTHR44068:SF1">
    <property type="entry name" value="HYPOTHETICAL LOC100005854"/>
    <property type="match status" value="1"/>
</dbReference>
<dbReference type="GO" id="GO:0016126">
    <property type="term" value="P:sterol biosynthetic process"/>
    <property type="evidence" value="ECO:0007669"/>
    <property type="project" value="TreeGrafter"/>
</dbReference>
<dbReference type="InterPro" id="IPR029063">
    <property type="entry name" value="SAM-dependent_MTases_sf"/>
</dbReference>
<gene>
    <name evidence="3" type="primary">ydaC</name>
    <name evidence="3" type="ORF">KSX_38060</name>
</gene>
<dbReference type="EMBL" id="BNJF01000001">
    <property type="protein sequence ID" value="GHO45643.1"/>
    <property type="molecule type" value="Genomic_DNA"/>
</dbReference>
<dbReference type="SUPFAM" id="SSF53335">
    <property type="entry name" value="S-adenosyl-L-methionine-dependent methyltransferases"/>
    <property type="match status" value="1"/>
</dbReference>
<dbReference type="AlphaFoldDB" id="A0A8J3MTJ1"/>
<dbReference type="Pfam" id="PF08241">
    <property type="entry name" value="Methyltransf_11"/>
    <property type="match status" value="1"/>
</dbReference>
<dbReference type="Proteomes" id="UP000612362">
    <property type="component" value="Unassembled WGS sequence"/>
</dbReference>
<dbReference type="GO" id="GO:0003838">
    <property type="term" value="F:sterol 24-C-methyltransferase activity"/>
    <property type="evidence" value="ECO:0007669"/>
    <property type="project" value="TreeGrafter"/>
</dbReference>
<keyword evidence="3" id="KW-0489">Methyltransferase</keyword>
<dbReference type="RefSeq" id="WP_220194956.1">
    <property type="nucleotide sequence ID" value="NZ_BNJF01000001.1"/>
</dbReference>
<organism evidence="3 4">
    <name type="scientific">Ktedonospora formicarum</name>
    <dbReference type="NCBI Taxonomy" id="2778364"/>
    <lineage>
        <taxon>Bacteria</taxon>
        <taxon>Bacillati</taxon>
        <taxon>Chloroflexota</taxon>
        <taxon>Ktedonobacteria</taxon>
        <taxon>Ktedonobacterales</taxon>
        <taxon>Ktedonobacteraceae</taxon>
        <taxon>Ktedonospora</taxon>
    </lineage>
</organism>
<reference evidence="3" key="1">
    <citation type="submission" date="2020-10" db="EMBL/GenBank/DDBJ databases">
        <title>Taxonomic study of unclassified bacteria belonging to the class Ktedonobacteria.</title>
        <authorList>
            <person name="Yabe S."/>
            <person name="Wang C.M."/>
            <person name="Zheng Y."/>
            <person name="Sakai Y."/>
            <person name="Cavaletti L."/>
            <person name="Monciardini P."/>
            <person name="Donadio S."/>
        </authorList>
    </citation>
    <scope>NUCLEOTIDE SEQUENCE</scope>
    <source>
        <strain evidence="3">SOSP1-1</strain>
    </source>
</reference>
<evidence type="ECO:0000313" key="4">
    <source>
        <dbReference type="Proteomes" id="UP000612362"/>
    </source>
</evidence>
<dbReference type="InterPro" id="IPR013216">
    <property type="entry name" value="Methyltransf_11"/>
</dbReference>
<evidence type="ECO:0000313" key="3">
    <source>
        <dbReference type="EMBL" id="GHO45643.1"/>
    </source>
</evidence>
<proteinExistence type="predicted"/>
<comment type="caution">
    <text evidence="3">The sequence shown here is derived from an EMBL/GenBank/DDBJ whole genome shotgun (WGS) entry which is preliminary data.</text>
</comment>
<dbReference type="PANTHER" id="PTHR44068">
    <property type="entry name" value="ZGC:194242"/>
    <property type="match status" value="1"/>
</dbReference>
<evidence type="ECO:0000256" key="1">
    <source>
        <dbReference type="ARBA" id="ARBA00022679"/>
    </source>
</evidence>
<protein>
    <submittedName>
        <fullName evidence="3">Putative methyltransferase YdaC</fullName>
    </submittedName>
</protein>
<sequence>MINDNLFAHPRGILGRLGGQIMARSNRPLYEWTFSLLPIRSGESVLEVGFGAGEAIHMLTHRTQADQVVGIDASTQMLRLAKRRNATALLSGRAQLHQGYAEKLPFPENTFHVAFAINSVQIWADRKAAILELWRVLRPEGILALTFQPRHIKSELDFKAISDQLVFDLTQTGFSDVNLQIKPHKAANILCALGHK</sequence>
<evidence type="ECO:0000259" key="2">
    <source>
        <dbReference type="Pfam" id="PF08241"/>
    </source>
</evidence>
<dbReference type="InterPro" id="IPR050447">
    <property type="entry name" value="Erg6_SMT_methyltransf"/>
</dbReference>
<dbReference type="GO" id="GO:0032259">
    <property type="term" value="P:methylation"/>
    <property type="evidence" value="ECO:0007669"/>
    <property type="project" value="UniProtKB-KW"/>
</dbReference>
<dbReference type="Gene3D" id="3.40.50.150">
    <property type="entry name" value="Vaccinia Virus protein VP39"/>
    <property type="match status" value="1"/>
</dbReference>
<accession>A0A8J3MTJ1</accession>
<keyword evidence="1" id="KW-0808">Transferase</keyword>
<name>A0A8J3MTJ1_9CHLR</name>